<evidence type="ECO:0000313" key="1">
    <source>
        <dbReference type="EMBL" id="MTJ05446.1"/>
    </source>
</evidence>
<dbReference type="EMBL" id="VENJ01000018">
    <property type="protein sequence ID" value="MTJ05446.1"/>
    <property type="molecule type" value="Genomic_DNA"/>
</dbReference>
<organism evidence="1 2">
    <name type="scientific">Sediminimonas qiaohouensis</name>
    <dbReference type="NCBI Taxonomy" id="552061"/>
    <lineage>
        <taxon>Bacteria</taxon>
        <taxon>Pseudomonadati</taxon>
        <taxon>Pseudomonadota</taxon>
        <taxon>Alphaproteobacteria</taxon>
        <taxon>Rhodobacterales</taxon>
        <taxon>Roseobacteraceae</taxon>
        <taxon>Sediminimonas</taxon>
    </lineage>
</organism>
<protein>
    <recommendedName>
        <fullName evidence="3">Sulfotransferase family protein</fullName>
    </recommendedName>
</protein>
<sequence>MRLIVHAGFHKTGTSSVQKMLRRNGNRFAREFRVFTHRDLPGLCGAARALSASRDPLDDGLFAMELAEFLTALDTDDPRPVVISSENLAGHMPGRYGLRHYSAAPAIMARFAEFAAECLAAPRITFYFSTRAPEAWLRSCHWQHLCATRMTDDFATYRAAYLPHADLAGDVAAIARAVPAPHDVVSAALDDASGGPLGPLDPLLDVMSPSDALRAALTALPPANTAQPAHVADELLRLNRSDMDADTVHAAKTALLQRGQSG</sequence>
<gene>
    <name evidence="1" type="ORF">FH759_12235</name>
</gene>
<proteinExistence type="predicted"/>
<evidence type="ECO:0000313" key="2">
    <source>
        <dbReference type="Proteomes" id="UP000483078"/>
    </source>
</evidence>
<dbReference type="Gene3D" id="3.40.50.300">
    <property type="entry name" value="P-loop containing nucleotide triphosphate hydrolases"/>
    <property type="match status" value="1"/>
</dbReference>
<dbReference type="AlphaFoldDB" id="A0A7C9HBP0"/>
<reference evidence="1 2" key="1">
    <citation type="submission" date="2019-06" db="EMBL/GenBank/DDBJ databases">
        <title>Enrichment of Autotrophic Halophilic Microorganisms from Red Sea Brine Pool Using Microbial Electrosynthesis System.</title>
        <authorList>
            <person name="Alqahtani M.F."/>
            <person name="Bajracharya S."/>
            <person name="Katuri K.P."/>
            <person name="Ali M."/>
            <person name="Saikaly P.E."/>
        </authorList>
    </citation>
    <scope>NUCLEOTIDE SEQUENCE [LARGE SCALE GENOMIC DNA]</scope>
    <source>
        <strain evidence="1">MES6</strain>
    </source>
</reference>
<evidence type="ECO:0008006" key="3">
    <source>
        <dbReference type="Google" id="ProtNLM"/>
    </source>
</evidence>
<accession>A0A7C9HBP0</accession>
<dbReference type="SUPFAM" id="SSF52540">
    <property type="entry name" value="P-loop containing nucleoside triphosphate hydrolases"/>
    <property type="match status" value="1"/>
</dbReference>
<name>A0A7C9HBP0_9RHOB</name>
<dbReference type="InterPro" id="IPR027417">
    <property type="entry name" value="P-loop_NTPase"/>
</dbReference>
<dbReference type="Proteomes" id="UP000483078">
    <property type="component" value="Unassembled WGS sequence"/>
</dbReference>
<comment type="caution">
    <text evidence="1">The sequence shown here is derived from an EMBL/GenBank/DDBJ whole genome shotgun (WGS) entry which is preliminary data.</text>
</comment>
<dbReference type="RefSeq" id="WP_273250231.1">
    <property type="nucleotide sequence ID" value="NZ_VENJ01000018.1"/>
</dbReference>